<keyword evidence="8" id="KW-0851">Voltage-gated channel</keyword>
<dbReference type="Gene3D" id="1.10.287.70">
    <property type="match status" value="1"/>
</dbReference>
<dbReference type="InParanoid" id="A0A0V0QVN2"/>
<proteinExistence type="predicted"/>
<feature type="domain" description="Ion transport" evidence="15">
    <location>
        <begin position="59"/>
        <end position="320"/>
    </location>
</feature>
<keyword evidence="12" id="KW-0325">Glycoprotein</keyword>
<dbReference type="Gene3D" id="1.20.120.350">
    <property type="entry name" value="Voltage-gated potassium channels. Chain C"/>
    <property type="match status" value="1"/>
</dbReference>
<evidence type="ECO:0000256" key="6">
    <source>
        <dbReference type="ARBA" id="ARBA00022737"/>
    </source>
</evidence>
<keyword evidence="7" id="KW-0106">Calcium</keyword>
<evidence type="ECO:0000256" key="14">
    <source>
        <dbReference type="SAM" id="Phobius"/>
    </source>
</evidence>
<accession>A0A0V0QVN2</accession>
<feature type="transmembrane region" description="Helical" evidence="14">
    <location>
        <begin position="96"/>
        <end position="116"/>
    </location>
</feature>
<keyword evidence="2" id="KW-0813">Transport</keyword>
<reference evidence="16 17" key="1">
    <citation type="journal article" date="2015" name="Sci. Rep.">
        <title>Genome of the facultative scuticociliatosis pathogen Pseudocohnilembus persalinus provides insight into its virulence through horizontal gene transfer.</title>
        <authorList>
            <person name="Xiong J."/>
            <person name="Wang G."/>
            <person name="Cheng J."/>
            <person name="Tian M."/>
            <person name="Pan X."/>
            <person name="Warren A."/>
            <person name="Jiang C."/>
            <person name="Yuan D."/>
            <person name="Miao W."/>
        </authorList>
    </citation>
    <scope>NUCLEOTIDE SEQUENCE [LARGE SCALE GENOMIC DNA]</scope>
    <source>
        <strain evidence="16">36N120E</strain>
    </source>
</reference>
<dbReference type="InterPro" id="IPR005821">
    <property type="entry name" value="Ion_trans_dom"/>
</dbReference>
<evidence type="ECO:0000256" key="2">
    <source>
        <dbReference type="ARBA" id="ARBA00022448"/>
    </source>
</evidence>
<keyword evidence="6" id="KW-0677">Repeat</keyword>
<keyword evidence="17" id="KW-1185">Reference proteome</keyword>
<organism evidence="16 17">
    <name type="scientific">Pseudocohnilembus persalinus</name>
    <name type="common">Ciliate</name>
    <dbReference type="NCBI Taxonomy" id="266149"/>
    <lineage>
        <taxon>Eukaryota</taxon>
        <taxon>Sar</taxon>
        <taxon>Alveolata</taxon>
        <taxon>Ciliophora</taxon>
        <taxon>Intramacronucleata</taxon>
        <taxon>Oligohymenophorea</taxon>
        <taxon>Scuticociliatia</taxon>
        <taxon>Philasterida</taxon>
        <taxon>Pseudocohnilembidae</taxon>
        <taxon>Pseudocohnilembus</taxon>
    </lineage>
</organism>
<dbReference type="OrthoDB" id="446235at2759"/>
<comment type="subcellular location">
    <subcellularLocation>
        <location evidence="1">Membrane</location>
        <topology evidence="1">Multi-pass membrane protein</topology>
    </subcellularLocation>
</comment>
<evidence type="ECO:0000256" key="9">
    <source>
        <dbReference type="ARBA" id="ARBA00022989"/>
    </source>
</evidence>
<name>A0A0V0QVN2_PSEPJ</name>
<gene>
    <name evidence="16" type="ORF">PPERSA_05025</name>
</gene>
<evidence type="ECO:0000256" key="1">
    <source>
        <dbReference type="ARBA" id="ARBA00004141"/>
    </source>
</evidence>
<evidence type="ECO:0000256" key="3">
    <source>
        <dbReference type="ARBA" id="ARBA00022568"/>
    </source>
</evidence>
<dbReference type="PANTHER" id="PTHR45628">
    <property type="entry name" value="VOLTAGE-DEPENDENT CALCIUM CHANNEL TYPE A SUBUNIT ALPHA-1"/>
    <property type="match status" value="1"/>
</dbReference>
<feature type="transmembrane region" description="Helical" evidence="14">
    <location>
        <begin position="183"/>
        <end position="202"/>
    </location>
</feature>
<evidence type="ECO:0000313" key="16">
    <source>
        <dbReference type="EMBL" id="KRX06412.1"/>
    </source>
</evidence>
<feature type="transmembrane region" description="Helical" evidence="14">
    <location>
        <begin position="59"/>
        <end position="76"/>
    </location>
</feature>
<dbReference type="SUPFAM" id="SSF81324">
    <property type="entry name" value="Voltage-gated potassium channels"/>
    <property type="match status" value="1"/>
</dbReference>
<dbReference type="OMA" id="YCINETS"/>
<keyword evidence="13" id="KW-0407">Ion channel</keyword>
<evidence type="ECO:0000313" key="17">
    <source>
        <dbReference type="Proteomes" id="UP000054937"/>
    </source>
</evidence>
<dbReference type="InterPro" id="IPR050599">
    <property type="entry name" value="VDCC_alpha-1_subunit"/>
</dbReference>
<evidence type="ECO:0000256" key="10">
    <source>
        <dbReference type="ARBA" id="ARBA00023065"/>
    </source>
</evidence>
<evidence type="ECO:0000256" key="11">
    <source>
        <dbReference type="ARBA" id="ARBA00023136"/>
    </source>
</evidence>
<evidence type="ECO:0000256" key="12">
    <source>
        <dbReference type="ARBA" id="ARBA00023180"/>
    </source>
</evidence>
<dbReference type="Pfam" id="PF00520">
    <property type="entry name" value="Ion_trans"/>
    <property type="match status" value="1"/>
</dbReference>
<keyword evidence="9 14" id="KW-1133">Transmembrane helix</keyword>
<evidence type="ECO:0000256" key="4">
    <source>
        <dbReference type="ARBA" id="ARBA00022673"/>
    </source>
</evidence>
<comment type="caution">
    <text evidence="16">The sequence shown here is derived from an EMBL/GenBank/DDBJ whole genome shotgun (WGS) entry which is preliminary data.</text>
</comment>
<dbReference type="AlphaFoldDB" id="A0A0V0QVN2"/>
<feature type="transmembrane region" description="Helical" evidence="14">
    <location>
        <begin position="288"/>
        <end position="312"/>
    </location>
</feature>
<dbReference type="GO" id="GO:0005891">
    <property type="term" value="C:voltage-gated calcium channel complex"/>
    <property type="evidence" value="ECO:0007669"/>
    <property type="project" value="TreeGrafter"/>
</dbReference>
<keyword evidence="4" id="KW-0107">Calcium channel</keyword>
<dbReference type="GO" id="GO:0098703">
    <property type="term" value="P:calcium ion import across plasma membrane"/>
    <property type="evidence" value="ECO:0007669"/>
    <property type="project" value="TreeGrafter"/>
</dbReference>
<dbReference type="EMBL" id="LDAU01000096">
    <property type="protein sequence ID" value="KRX06412.1"/>
    <property type="molecule type" value="Genomic_DNA"/>
</dbReference>
<protein>
    <recommendedName>
        <fullName evidence="15">Ion transport domain-containing protein</fullName>
    </recommendedName>
</protein>
<dbReference type="GO" id="GO:0008331">
    <property type="term" value="F:high voltage-gated calcium channel activity"/>
    <property type="evidence" value="ECO:0007669"/>
    <property type="project" value="TreeGrafter"/>
</dbReference>
<dbReference type="FunFam" id="1.20.120.350:FF:000009">
    <property type="entry name" value="Voltage-dependent T-type calcium channel subunit alpha"/>
    <property type="match status" value="1"/>
</dbReference>
<keyword evidence="10" id="KW-0406">Ion transport</keyword>
<dbReference type="Proteomes" id="UP000054937">
    <property type="component" value="Unassembled WGS sequence"/>
</dbReference>
<evidence type="ECO:0000256" key="5">
    <source>
        <dbReference type="ARBA" id="ARBA00022692"/>
    </source>
</evidence>
<keyword evidence="11 14" id="KW-0472">Membrane</keyword>
<keyword evidence="5 14" id="KW-0812">Transmembrane</keyword>
<dbReference type="PANTHER" id="PTHR45628:SF7">
    <property type="entry name" value="VOLTAGE-DEPENDENT CALCIUM CHANNEL TYPE A SUBUNIT ALPHA-1"/>
    <property type="match status" value="1"/>
</dbReference>
<evidence type="ECO:0000259" key="15">
    <source>
        <dbReference type="Pfam" id="PF00520"/>
    </source>
</evidence>
<keyword evidence="3" id="KW-0109">Calcium transport</keyword>
<evidence type="ECO:0000256" key="7">
    <source>
        <dbReference type="ARBA" id="ARBA00022837"/>
    </source>
</evidence>
<dbReference type="InterPro" id="IPR027359">
    <property type="entry name" value="Volt_channel_dom_sf"/>
</dbReference>
<evidence type="ECO:0000256" key="8">
    <source>
        <dbReference type="ARBA" id="ARBA00022882"/>
    </source>
</evidence>
<evidence type="ECO:0000256" key="13">
    <source>
        <dbReference type="ARBA" id="ARBA00023303"/>
    </source>
</evidence>
<sequence>MEIQATLPFLNQSVYGEQIDTYLQEMIKLYCLMTYKIEQQGWWSKLRLKVLQFIRSTKFEVIIASIIILNCIMNALDNPLSNPDKAYKQILKNLDYIVTFIYTVEAIIKIIAYRFIVGRFAYIRDAWNCIDFCVLLISLSSYGTDNGLGIFKALRALRLLKISQYLSGLKLVMISLGKSAKMLFHLCIFAFAVSLVVGLIPVKFLKGSYYYCTNLDDSVNSDFIVTKYDCLDFGGDWINQDFNWDNIVSGLFNLFIIATCEGWTAFQYLAWQAKGVDLEPVKGNNKNWTIFFIAYFIVGNLMVFNTFIGVLIEKFNYIKKLVFRTKININTYYPGKEISGMINKYLFNENKIK</sequence>